<comment type="caution">
    <text evidence="2">The sequence shown here is derived from an EMBL/GenBank/DDBJ whole genome shotgun (WGS) entry which is preliminary data.</text>
</comment>
<evidence type="ECO:0000313" key="3">
    <source>
        <dbReference type="Proteomes" id="UP000655443"/>
    </source>
</evidence>
<gene>
    <name evidence="2" type="ORF">GCM10010339_92860</name>
</gene>
<reference evidence="2" key="2">
    <citation type="submission" date="2020-09" db="EMBL/GenBank/DDBJ databases">
        <authorList>
            <person name="Sun Q."/>
            <person name="Ohkuma M."/>
        </authorList>
    </citation>
    <scope>NUCLEOTIDE SEQUENCE</scope>
    <source>
        <strain evidence="2">JCM 4714</strain>
    </source>
</reference>
<keyword evidence="1" id="KW-0732">Signal</keyword>
<dbReference type="EMBL" id="BMVG01000074">
    <property type="protein sequence ID" value="GHE16088.1"/>
    <property type="molecule type" value="Genomic_DNA"/>
</dbReference>
<protein>
    <recommendedName>
        <fullName evidence="4">Secreted protein</fullName>
    </recommendedName>
</protein>
<sequence length="134" mass="14735">MRKTIRRCADAAGALGLAAALMGTAAPAQAAIAAPQTALQPMAYQSTTLWLPDGKRTATVWRTWYRNSDGRYHGRYGFTSASRGVSVYVVLWTSDKTKYLPTEGKTYSYSDESTVQLFACDNSYPNDEDCTATW</sequence>
<evidence type="ECO:0000256" key="1">
    <source>
        <dbReference type="SAM" id="SignalP"/>
    </source>
</evidence>
<organism evidence="2 3">
    <name type="scientific">Streptomyces alanosinicus</name>
    <dbReference type="NCBI Taxonomy" id="68171"/>
    <lineage>
        <taxon>Bacteria</taxon>
        <taxon>Bacillati</taxon>
        <taxon>Actinomycetota</taxon>
        <taxon>Actinomycetes</taxon>
        <taxon>Kitasatosporales</taxon>
        <taxon>Streptomycetaceae</taxon>
        <taxon>Streptomyces</taxon>
    </lineage>
</organism>
<dbReference type="AlphaFoldDB" id="A0A918YUG1"/>
<evidence type="ECO:0000313" key="2">
    <source>
        <dbReference type="EMBL" id="GHE16088.1"/>
    </source>
</evidence>
<dbReference type="Proteomes" id="UP000655443">
    <property type="component" value="Unassembled WGS sequence"/>
</dbReference>
<reference evidence="2" key="1">
    <citation type="journal article" date="2014" name="Int. J. Syst. Evol. Microbiol.">
        <title>Complete genome sequence of Corynebacterium casei LMG S-19264T (=DSM 44701T), isolated from a smear-ripened cheese.</title>
        <authorList>
            <consortium name="US DOE Joint Genome Institute (JGI-PGF)"/>
            <person name="Walter F."/>
            <person name="Albersmeier A."/>
            <person name="Kalinowski J."/>
            <person name="Ruckert C."/>
        </authorList>
    </citation>
    <scope>NUCLEOTIDE SEQUENCE</scope>
    <source>
        <strain evidence="2">JCM 4714</strain>
    </source>
</reference>
<feature type="chain" id="PRO_5036858622" description="Secreted protein" evidence="1">
    <location>
        <begin position="31"/>
        <end position="134"/>
    </location>
</feature>
<evidence type="ECO:0008006" key="4">
    <source>
        <dbReference type="Google" id="ProtNLM"/>
    </source>
</evidence>
<accession>A0A918YUG1</accession>
<keyword evidence="3" id="KW-1185">Reference proteome</keyword>
<feature type="signal peptide" evidence="1">
    <location>
        <begin position="1"/>
        <end position="30"/>
    </location>
</feature>
<name>A0A918YUG1_9ACTN</name>
<dbReference type="RefSeq" id="WP_189959785.1">
    <property type="nucleotide sequence ID" value="NZ_BMVG01000074.1"/>
</dbReference>
<proteinExistence type="predicted"/>